<feature type="repeat" description="TPR" evidence="3">
    <location>
        <begin position="251"/>
        <end position="284"/>
    </location>
</feature>
<evidence type="ECO:0000313" key="5">
    <source>
        <dbReference type="EnsemblPlants" id="AUR62024631-RA:cds"/>
    </source>
</evidence>
<dbReference type="GO" id="GO:0005739">
    <property type="term" value="C:mitochondrion"/>
    <property type="evidence" value="ECO:0007669"/>
    <property type="project" value="TreeGrafter"/>
</dbReference>
<dbReference type="RefSeq" id="XP_021768719.1">
    <property type="nucleotide sequence ID" value="XM_021913027.1"/>
</dbReference>
<dbReference type="SMR" id="A0A803M7G6"/>
<gene>
    <name evidence="5" type="primary">LOC110733019</name>
</gene>
<evidence type="ECO:0000256" key="1">
    <source>
        <dbReference type="ARBA" id="ARBA00007626"/>
    </source>
</evidence>
<keyword evidence="2" id="KW-0677">Repeat</keyword>
<dbReference type="PROSITE" id="PS50005">
    <property type="entry name" value="TPR"/>
    <property type="match status" value="1"/>
</dbReference>
<dbReference type="Pfam" id="PF01535">
    <property type="entry name" value="PPR"/>
    <property type="match status" value="3"/>
</dbReference>
<keyword evidence="3" id="KW-0802">TPR repeat</keyword>
<dbReference type="InterPro" id="IPR019734">
    <property type="entry name" value="TPR_rpt"/>
</dbReference>
<dbReference type="NCBIfam" id="TIGR00756">
    <property type="entry name" value="PPR"/>
    <property type="match status" value="1"/>
</dbReference>
<dbReference type="OMA" id="WQSSHEY"/>
<name>A0A803M7G6_CHEQI</name>
<dbReference type="OrthoDB" id="1717827at2759"/>
<dbReference type="Proteomes" id="UP000596660">
    <property type="component" value="Unplaced"/>
</dbReference>
<evidence type="ECO:0000256" key="3">
    <source>
        <dbReference type="PROSITE-ProRule" id="PRU00339"/>
    </source>
</evidence>
<feature type="repeat" description="PPR" evidence="4">
    <location>
        <begin position="145"/>
        <end position="179"/>
    </location>
</feature>
<reference evidence="5" key="1">
    <citation type="journal article" date="2017" name="Nature">
        <title>The genome of Chenopodium quinoa.</title>
        <authorList>
            <person name="Jarvis D.E."/>
            <person name="Ho Y.S."/>
            <person name="Lightfoot D.J."/>
            <person name="Schmoeckel S.M."/>
            <person name="Li B."/>
            <person name="Borm T.J.A."/>
            <person name="Ohyanagi H."/>
            <person name="Mineta K."/>
            <person name="Michell C.T."/>
            <person name="Saber N."/>
            <person name="Kharbatia N.M."/>
            <person name="Rupper R.R."/>
            <person name="Sharp A.R."/>
            <person name="Dally N."/>
            <person name="Boughton B.A."/>
            <person name="Woo Y.H."/>
            <person name="Gao G."/>
            <person name="Schijlen E.G.W.M."/>
            <person name="Guo X."/>
            <person name="Momin A.A."/>
            <person name="Negrao S."/>
            <person name="Al-Babili S."/>
            <person name="Gehring C."/>
            <person name="Roessner U."/>
            <person name="Jung C."/>
            <person name="Murphy K."/>
            <person name="Arold S.T."/>
            <person name="Gojobori T."/>
            <person name="van der Linden C.G."/>
            <person name="van Loo E.N."/>
            <person name="Jellen E.N."/>
            <person name="Maughan P.J."/>
            <person name="Tester M."/>
        </authorList>
    </citation>
    <scope>NUCLEOTIDE SEQUENCE [LARGE SCALE GENOMIC DNA]</scope>
    <source>
        <strain evidence="5">cv. PI 614886</strain>
    </source>
</reference>
<keyword evidence="6" id="KW-1185">Reference proteome</keyword>
<dbReference type="Gene3D" id="1.25.40.10">
    <property type="entry name" value="Tetratricopeptide repeat domain"/>
    <property type="match status" value="3"/>
</dbReference>
<evidence type="ECO:0000256" key="4">
    <source>
        <dbReference type="PROSITE-ProRule" id="PRU00708"/>
    </source>
</evidence>
<reference evidence="5" key="2">
    <citation type="submission" date="2021-03" db="UniProtKB">
        <authorList>
            <consortium name="EnsemblPlants"/>
        </authorList>
    </citation>
    <scope>IDENTIFICATION</scope>
</reference>
<protein>
    <recommendedName>
        <fullName evidence="7">Pentatricopeptide repeat-containing protein</fullName>
    </recommendedName>
</protein>
<evidence type="ECO:0000313" key="6">
    <source>
        <dbReference type="Proteomes" id="UP000596660"/>
    </source>
</evidence>
<evidence type="ECO:0000256" key="2">
    <source>
        <dbReference type="ARBA" id="ARBA00022737"/>
    </source>
</evidence>
<comment type="similarity">
    <text evidence="1">Belongs to the PPR family. P subfamily.</text>
</comment>
<proteinExistence type="inferred from homology"/>
<dbReference type="PANTHER" id="PTHR45717">
    <property type="entry name" value="OS12G0527900 PROTEIN"/>
    <property type="match status" value="1"/>
</dbReference>
<dbReference type="SUPFAM" id="SSF48452">
    <property type="entry name" value="TPR-like"/>
    <property type="match status" value="1"/>
</dbReference>
<dbReference type="PANTHER" id="PTHR45717:SF8">
    <property type="entry name" value="OS01G0301000 PROTEIN"/>
    <property type="match status" value="1"/>
</dbReference>
<sequence length="508" mass="59461">MIHHSILRILKLSTNNNRLISGASQIFRQLSTSPPEKSPAFRRKFNKHTLYTRLSNVWSTGEKISDVLDSISRKNSQKFNKFDLINCIKKFRKFGRYDHCLEILEWMEKENFEHEYALHLNILCKVKGICEAEKYFDSLPTEVKKVSIYGVLLNCYCTEKMTDKALALFEKMDEMKYTNELAFSNLMGLFMKVDEPEKVPLLVEKMKRRNIPLSLISYQIWMHSYSCLNDLEGVERVMDEAQRQENLKDEWELYCNFASAYVKAGQYQKAVPSLKKAEEILGDSNYPDRFGYHRLISLYAGVGDLESVIRAWDKMKSKFSACNNLSYFTMLHILSKLDNIELLKKYFQDWNFKYKSYDLRLPTIVIGAYLRHDMLEEAELLLKDVTDRSGNKIWKAHVLFMDYFLGKRQIDSALRHLEKAMANQWKPLAGSLDPFIEYLIEQKDVNNAEQFFHLLKKDQSLLSTAYLGLLQIYAAAEKIAPEMRERMEQDGANFGTEHEELLEKVCPN</sequence>
<dbReference type="InterPro" id="IPR002885">
    <property type="entry name" value="PPR_rpt"/>
</dbReference>
<dbReference type="GeneID" id="110733019"/>
<dbReference type="AlphaFoldDB" id="A0A803M7G6"/>
<organism evidence="5 6">
    <name type="scientific">Chenopodium quinoa</name>
    <name type="common">Quinoa</name>
    <dbReference type="NCBI Taxonomy" id="63459"/>
    <lineage>
        <taxon>Eukaryota</taxon>
        <taxon>Viridiplantae</taxon>
        <taxon>Streptophyta</taxon>
        <taxon>Embryophyta</taxon>
        <taxon>Tracheophyta</taxon>
        <taxon>Spermatophyta</taxon>
        <taxon>Magnoliopsida</taxon>
        <taxon>eudicotyledons</taxon>
        <taxon>Gunneridae</taxon>
        <taxon>Pentapetalae</taxon>
        <taxon>Caryophyllales</taxon>
        <taxon>Chenopodiaceae</taxon>
        <taxon>Chenopodioideae</taxon>
        <taxon>Atripliceae</taxon>
        <taxon>Chenopodium</taxon>
    </lineage>
</organism>
<dbReference type="EnsemblPlants" id="AUR62024631-RA">
    <property type="protein sequence ID" value="AUR62024631-RA:cds"/>
    <property type="gene ID" value="AUR62024631"/>
</dbReference>
<dbReference type="GO" id="GO:0003729">
    <property type="term" value="F:mRNA binding"/>
    <property type="evidence" value="ECO:0007669"/>
    <property type="project" value="UniProtKB-ARBA"/>
</dbReference>
<dbReference type="KEGG" id="cqi:110733019"/>
<dbReference type="Gramene" id="AUR62024631-RA">
    <property type="protein sequence ID" value="AUR62024631-RA:cds"/>
    <property type="gene ID" value="AUR62024631"/>
</dbReference>
<dbReference type="PROSITE" id="PS51375">
    <property type="entry name" value="PPR"/>
    <property type="match status" value="1"/>
</dbReference>
<dbReference type="InterPro" id="IPR011990">
    <property type="entry name" value="TPR-like_helical_dom_sf"/>
</dbReference>
<evidence type="ECO:0008006" key="7">
    <source>
        <dbReference type="Google" id="ProtNLM"/>
    </source>
</evidence>
<accession>A0A803M7G6</accession>